<evidence type="ECO:0000256" key="1">
    <source>
        <dbReference type="SAM" id="MobiDB-lite"/>
    </source>
</evidence>
<organism evidence="2 3">
    <name type="scientific">Zopfia rhizophila CBS 207.26</name>
    <dbReference type="NCBI Taxonomy" id="1314779"/>
    <lineage>
        <taxon>Eukaryota</taxon>
        <taxon>Fungi</taxon>
        <taxon>Dikarya</taxon>
        <taxon>Ascomycota</taxon>
        <taxon>Pezizomycotina</taxon>
        <taxon>Dothideomycetes</taxon>
        <taxon>Dothideomycetes incertae sedis</taxon>
        <taxon>Zopfiaceae</taxon>
        <taxon>Zopfia</taxon>
    </lineage>
</organism>
<feature type="compositionally biased region" description="Low complexity" evidence="1">
    <location>
        <begin position="98"/>
        <end position="112"/>
    </location>
</feature>
<feature type="compositionally biased region" description="Basic residues" evidence="1">
    <location>
        <begin position="23"/>
        <end position="32"/>
    </location>
</feature>
<accession>A0A6A6E4H3</accession>
<feature type="compositionally biased region" description="Low complexity" evidence="1">
    <location>
        <begin position="47"/>
        <end position="56"/>
    </location>
</feature>
<evidence type="ECO:0000313" key="3">
    <source>
        <dbReference type="Proteomes" id="UP000800200"/>
    </source>
</evidence>
<protein>
    <submittedName>
        <fullName evidence="2">Uncharacterized protein</fullName>
    </submittedName>
</protein>
<proteinExistence type="predicted"/>
<dbReference type="AlphaFoldDB" id="A0A6A6E4H3"/>
<evidence type="ECO:0000313" key="2">
    <source>
        <dbReference type="EMBL" id="KAF2186063.1"/>
    </source>
</evidence>
<dbReference type="EMBL" id="ML994631">
    <property type="protein sequence ID" value="KAF2186063.1"/>
    <property type="molecule type" value="Genomic_DNA"/>
</dbReference>
<feature type="region of interest" description="Disordered" evidence="1">
    <location>
        <begin position="9"/>
        <end position="112"/>
    </location>
</feature>
<name>A0A6A6E4H3_9PEZI</name>
<reference evidence="2" key="1">
    <citation type="journal article" date="2020" name="Stud. Mycol.">
        <title>101 Dothideomycetes genomes: a test case for predicting lifestyles and emergence of pathogens.</title>
        <authorList>
            <person name="Haridas S."/>
            <person name="Albert R."/>
            <person name="Binder M."/>
            <person name="Bloem J."/>
            <person name="Labutti K."/>
            <person name="Salamov A."/>
            <person name="Andreopoulos B."/>
            <person name="Baker S."/>
            <person name="Barry K."/>
            <person name="Bills G."/>
            <person name="Bluhm B."/>
            <person name="Cannon C."/>
            <person name="Castanera R."/>
            <person name="Culley D."/>
            <person name="Daum C."/>
            <person name="Ezra D."/>
            <person name="Gonzalez J."/>
            <person name="Henrissat B."/>
            <person name="Kuo A."/>
            <person name="Liang C."/>
            <person name="Lipzen A."/>
            <person name="Lutzoni F."/>
            <person name="Magnuson J."/>
            <person name="Mondo S."/>
            <person name="Nolan M."/>
            <person name="Ohm R."/>
            <person name="Pangilinan J."/>
            <person name="Park H.-J."/>
            <person name="Ramirez L."/>
            <person name="Alfaro M."/>
            <person name="Sun H."/>
            <person name="Tritt A."/>
            <person name="Yoshinaga Y."/>
            <person name="Zwiers L.-H."/>
            <person name="Turgeon B."/>
            <person name="Goodwin S."/>
            <person name="Spatafora J."/>
            <person name="Crous P."/>
            <person name="Grigoriev I."/>
        </authorList>
    </citation>
    <scope>NUCLEOTIDE SEQUENCE</scope>
    <source>
        <strain evidence="2">CBS 207.26</strain>
    </source>
</reference>
<dbReference type="Proteomes" id="UP000800200">
    <property type="component" value="Unassembled WGS sequence"/>
</dbReference>
<feature type="non-terminal residue" evidence="2">
    <location>
        <position position="1"/>
    </location>
</feature>
<gene>
    <name evidence="2" type="ORF">K469DRAFT_574544</name>
</gene>
<sequence length="112" mass="12466">EIVLIRNRVTKLKAANKAVSQQKQRKRKRIQKGKVLSFSASQDKSTKNPTTTSSSSKKGRGKVRADRAKLTQRRCSNYGGTRHNARTCEINKDSTVESSSNKNSTITNSTIK</sequence>
<keyword evidence="3" id="KW-1185">Reference proteome</keyword>
<dbReference type="OrthoDB" id="3439264at2759"/>